<dbReference type="PRINTS" id="PR00956">
    <property type="entry name" value="FLGMOTORFLIN"/>
</dbReference>
<evidence type="ECO:0000259" key="2">
    <source>
        <dbReference type="Pfam" id="PF01052"/>
    </source>
</evidence>
<comment type="caution">
    <text evidence="3">The sequence shown here is derived from an EMBL/GenBank/DDBJ whole genome shotgun (WGS) entry which is preliminary data.</text>
</comment>
<accession>A0A2S9JQA4</accession>
<proteinExistence type="inferred from homology"/>
<comment type="similarity">
    <text evidence="1">Belongs to the FliN/MopA/SpaO family.</text>
</comment>
<sequence length="349" mass="36640">MTPKKKINAGKPDGAVDFQPFPSMSPASLITHNALYRRRQSLRADVRGKPITIGLSARPWSAGDASRSFNVSAGIWNFQLALPGSLVEALVGGLCKPASFHTLPALQQAVLIEAALENLLFPFETAISQPLQFVTDADASTADINLDLHVAFASFDGVVRLGLNAEAGRLLSNAWDAFPMQAPVDVEDLPVPVQILAGAQTLTTAEISALKPGDTIISEGAAPGELYALCAGQLQARCIQSEPGLLLTSGWSPAAISQPDGNEIFMERGTVMDEATIDSLSVRVIFELARTDMALRDVKALAEGSVVPVAALNEGAVAIIANGSKIGRGDIVRLGEGLGVRILQLGAND</sequence>
<dbReference type="OrthoDB" id="9801534at2"/>
<dbReference type="AlphaFoldDB" id="A0A2S9JQA4"/>
<reference evidence="3 4" key="1">
    <citation type="submission" date="2018-02" db="EMBL/GenBank/DDBJ databases">
        <title>The draft genome of Phyllobacterium myrsinacearum DSM5892.</title>
        <authorList>
            <person name="Li L."/>
            <person name="Liu L."/>
            <person name="Zhang X."/>
            <person name="Wang T."/>
        </authorList>
    </citation>
    <scope>NUCLEOTIDE SEQUENCE [LARGE SCALE GENOMIC DNA]</scope>
    <source>
        <strain evidence="3 4">DSM 5892</strain>
    </source>
</reference>
<feature type="domain" description="Flagellar motor switch protein FliN-like C-terminal" evidence="2">
    <location>
        <begin position="277"/>
        <end position="344"/>
    </location>
</feature>
<dbReference type="EMBL" id="PVBT01000002">
    <property type="protein sequence ID" value="PRD55418.1"/>
    <property type="molecule type" value="Genomic_DNA"/>
</dbReference>
<keyword evidence="4" id="KW-1185">Reference proteome</keyword>
<dbReference type="InterPro" id="IPR001543">
    <property type="entry name" value="FliN-like_C"/>
</dbReference>
<dbReference type="Gene3D" id="2.30.330.10">
    <property type="entry name" value="SpoA-like"/>
    <property type="match status" value="2"/>
</dbReference>
<evidence type="ECO:0000256" key="1">
    <source>
        <dbReference type="ARBA" id="ARBA00009226"/>
    </source>
</evidence>
<dbReference type="SUPFAM" id="SSF101801">
    <property type="entry name" value="Surface presentation of antigens (SPOA)"/>
    <property type="match status" value="2"/>
</dbReference>
<dbReference type="GO" id="GO:0050918">
    <property type="term" value="P:positive chemotaxis"/>
    <property type="evidence" value="ECO:0007669"/>
    <property type="project" value="TreeGrafter"/>
</dbReference>
<evidence type="ECO:0000313" key="4">
    <source>
        <dbReference type="Proteomes" id="UP000238563"/>
    </source>
</evidence>
<protein>
    <recommendedName>
        <fullName evidence="2">Flagellar motor switch protein FliN-like C-terminal domain-containing protein</fullName>
    </recommendedName>
</protein>
<gene>
    <name evidence="3" type="ORF">C5750_09690</name>
</gene>
<dbReference type="GO" id="GO:0071978">
    <property type="term" value="P:bacterial-type flagellum-dependent swarming motility"/>
    <property type="evidence" value="ECO:0007669"/>
    <property type="project" value="TreeGrafter"/>
</dbReference>
<name>A0A2S9JQA4_9HYPH</name>
<dbReference type="InterPro" id="IPR036429">
    <property type="entry name" value="SpoA-like_sf"/>
</dbReference>
<dbReference type="Proteomes" id="UP000238563">
    <property type="component" value="Unassembled WGS sequence"/>
</dbReference>
<dbReference type="InterPro" id="IPR001172">
    <property type="entry name" value="FliN_T3SS_HrcQb"/>
</dbReference>
<dbReference type="Pfam" id="PF01052">
    <property type="entry name" value="FliMN_C"/>
    <property type="match status" value="1"/>
</dbReference>
<organism evidence="3 4">
    <name type="scientific">Phyllobacterium myrsinacearum</name>
    <dbReference type="NCBI Taxonomy" id="28101"/>
    <lineage>
        <taxon>Bacteria</taxon>
        <taxon>Pseudomonadati</taxon>
        <taxon>Pseudomonadota</taxon>
        <taxon>Alphaproteobacteria</taxon>
        <taxon>Hyphomicrobiales</taxon>
        <taxon>Phyllobacteriaceae</taxon>
        <taxon>Phyllobacterium</taxon>
    </lineage>
</organism>
<dbReference type="GO" id="GO:0003774">
    <property type="term" value="F:cytoskeletal motor activity"/>
    <property type="evidence" value="ECO:0007669"/>
    <property type="project" value="InterPro"/>
</dbReference>
<dbReference type="PANTHER" id="PTHR30034:SF6">
    <property type="entry name" value="YOP PROTEINS TRANSLOCATION PROTEIN Q"/>
    <property type="match status" value="1"/>
</dbReference>
<dbReference type="RefSeq" id="WP_105733647.1">
    <property type="nucleotide sequence ID" value="NZ_PVBT01000002.1"/>
</dbReference>
<dbReference type="GO" id="GO:0009425">
    <property type="term" value="C:bacterial-type flagellum basal body"/>
    <property type="evidence" value="ECO:0007669"/>
    <property type="project" value="InterPro"/>
</dbReference>
<evidence type="ECO:0000313" key="3">
    <source>
        <dbReference type="EMBL" id="PRD55418.1"/>
    </source>
</evidence>
<dbReference type="PANTHER" id="PTHR30034">
    <property type="entry name" value="FLAGELLAR MOTOR SWITCH PROTEIN FLIM"/>
    <property type="match status" value="1"/>
</dbReference>